<keyword evidence="2" id="KW-1185">Reference proteome</keyword>
<protein>
    <recommendedName>
        <fullName evidence="3">Two-component-system connector protein YcgZ</fullName>
    </recommendedName>
</protein>
<name>A0A0J8VKW5_9ENTR</name>
<dbReference type="AlphaFoldDB" id="A0A0J8VKW5"/>
<dbReference type="OrthoDB" id="6505211at2"/>
<dbReference type="PATRIC" id="fig|1656095.3.peg.4628"/>
<dbReference type="Pfam" id="PF10798">
    <property type="entry name" value="YmgB"/>
    <property type="match status" value="1"/>
</dbReference>
<dbReference type="GO" id="GO:0071468">
    <property type="term" value="P:cellular response to acidic pH"/>
    <property type="evidence" value="ECO:0007669"/>
    <property type="project" value="InterPro"/>
</dbReference>
<dbReference type="EMBL" id="LFEJ01000017">
    <property type="protein sequence ID" value="KMV34103.1"/>
    <property type="molecule type" value="Genomic_DNA"/>
</dbReference>
<accession>A0A0J8VKW5</accession>
<dbReference type="Gene3D" id="1.20.5.5260">
    <property type="match status" value="1"/>
</dbReference>
<sequence length="79" mass="8802">MKGTFGNYSEERSVKFQNTVSPAEEIMGEIVMQILKKGQAITKRSICLHIILNLETTTDPAVKAHLNDLLGLIFSKKPD</sequence>
<evidence type="ECO:0000313" key="1">
    <source>
        <dbReference type="EMBL" id="KMV34103.1"/>
    </source>
</evidence>
<reference evidence="1 2" key="1">
    <citation type="submission" date="2015-06" db="EMBL/GenBank/DDBJ databases">
        <title>Genome sequencing of Cronobacter sp. strain DJ34 isolated from petroleum contaminated sludge of Duliajan Oil Fields, Assam, India.</title>
        <authorList>
            <person name="Pal S."/>
            <person name="Banerjee T.D."/>
            <person name="Roy A."/>
            <person name="Sar P."/>
            <person name="Kazy S.K."/>
        </authorList>
    </citation>
    <scope>NUCLEOTIDE SEQUENCE [LARGE SCALE GENOMIC DNA]</scope>
    <source>
        <strain evidence="1 2">DJ34</strain>
    </source>
</reference>
<evidence type="ECO:0000313" key="2">
    <source>
        <dbReference type="Proteomes" id="UP000037315"/>
    </source>
</evidence>
<evidence type="ECO:0008006" key="3">
    <source>
        <dbReference type="Google" id="ProtNLM"/>
    </source>
</evidence>
<proteinExistence type="predicted"/>
<gene>
    <name evidence="1" type="ORF">ACH50_13770</name>
</gene>
<organism evidence="1 2">
    <name type="scientific">Franconibacter pulveris</name>
    <dbReference type="NCBI Taxonomy" id="435910"/>
    <lineage>
        <taxon>Bacteria</taxon>
        <taxon>Pseudomonadati</taxon>
        <taxon>Pseudomonadota</taxon>
        <taxon>Gammaproteobacteria</taxon>
        <taxon>Enterobacterales</taxon>
        <taxon>Enterobacteriaceae</taxon>
        <taxon>Franconibacter</taxon>
    </lineage>
</organism>
<dbReference type="InterPro" id="IPR024753">
    <property type="entry name" value="AriR"/>
</dbReference>
<dbReference type="RefSeq" id="WP_048888191.1">
    <property type="nucleotide sequence ID" value="NZ_LFEJ01000017.1"/>
</dbReference>
<comment type="caution">
    <text evidence="1">The sequence shown here is derived from an EMBL/GenBank/DDBJ whole genome shotgun (WGS) entry which is preliminary data.</text>
</comment>
<dbReference type="Proteomes" id="UP000037315">
    <property type="component" value="Unassembled WGS sequence"/>
</dbReference>